<evidence type="ECO:0000256" key="2">
    <source>
        <dbReference type="ARBA" id="ARBA00018953"/>
    </source>
</evidence>
<dbReference type="PANTHER" id="PTHR42681:SF1">
    <property type="entry name" value="MALONYL-COA-ACYL CARRIER PROTEIN TRANSACYLASE, MITOCHONDRIAL"/>
    <property type="match status" value="1"/>
</dbReference>
<gene>
    <name evidence="9" type="ORF">F957_01381</name>
</gene>
<dbReference type="InterPro" id="IPR014043">
    <property type="entry name" value="Acyl_transferase_dom"/>
</dbReference>
<dbReference type="SUPFAM" id="SSF55048">
    <property type="entry name" value="Probable ACP-binding domain of malonyl-CoA ACP transacylase"/>
    <property type="match status" value="1"/>
</dbReference>
<comment type="similarity">
    <text evidence="6">Belongs to the fabD family.</text>
</comment>
<sequence>MSSIWVYPGQGAQKVNMLHDLPQHSLVREYLEQASDLLHQDVLLLDQKEALQSTYSVQLCLYMTGVICSVLLKEQGLKPDYVAGLSIGAWAAATTADVITFEDGLTLVAKRAELMQQAYPKGFGMMAILGSDSSKVEQWVSKIHEHCSDIFVANFNAPNQTVISGSDLAMQQVQTLATHSGAITKRLEVSVPSHCCLLEKQARQLASLAEDIQLNQPSIRYLSGTSARLLNTPEQIIDDLVFNMSRTIDWESTVQAAWERGVRLQIEALPGTTLTGLARKVFKEGTLLSFQNTRLENLIIEMQKQCNFA</sequence>
<dbReference type="PANTHER" id="PTHR42681">
    <property type="entry name" value="MALONYL-COA-ACYL CARRIER PROTEIN TRANSACYLASE, MITOCHONDRIAL"/>
    <property type="match status" value="1"/>
</dbReference>
<keyword evidence="10" id="KW-1185">Reference proteome</keyword>
<reference evidence="9 10" key="1">
    <citation type="submission" date="2013-06" db="EMBL/GenBank/DDBJ databases">
        <title>The Genome Sequence of Acinetobacter gyllenbergii CIP 110306.</title>
        <authorList>
            <consortium name="The Broad Institute Genome Sequencing Platform"/>
            <consortium name="The Broad Institute Genome Sequencing Center for Infectious Disease"/>
            <person name="Cerqueira G."/>
            <person name="Feldgarden M."/>
            <person name="Courvalin P."/>
            <person name="Perichon B."/>
            <person name="Grillot-Courvalin C."/>
            <person name="Clermont D."/>
            <person name="Rocha E."/>
            <person name="Yoon E.-J."/>
            <person name="Nemec A."/>
            <person name="Young S.K."/>
            <person name="Zeng Q."/>
            <person name="Gargeya S."/>
            <person name="Fitzgerald M."/>
            <person name="Abouelleil A."/>
            <person name="Alvarado L."/>
            <person name="Berlin A.M."/>
            <person name="Chapman S.B."/>
            <person name="Dewar J."/>
            <person name="Goldberg J."/>
            <person name="Griggs A."/>
            <person name="Gujja S."/>
            <person name="Hansen M."/>
            <person name="Howarth C."/>
            <person name="Imamovic A."/>
            <person name="Larimer J."/>
            <person name="McCowan C."/>
            <person name="Murphy C."/>
            <person name="Pearson M."/>
            <person name="Priest M."/>
            <person name="Roberts A."/>
            <person name="Saif S."/>
            <person name="Shea T."/>
            <person name="Sykes S."/>
            <person name="Wortman J."/>
            <person name="Nusbaum C."/>
            <person name="Birren B."/>
        </authorList>
    </citation>
    <scope>NUCLEOTIDE SEQUENCE [LARGE SCALE GENOMIC DNA]</scope>
    <source>
        <strain evidence="9 10">CIP 110306</strain>
    </source>
</reference>
<dbReference type="EMBL" id="ATGG01000011">
    <property type="protein sequence ID" value="EPF88094.1"/>
    <property type="molecule type" value="Genomic_DNA"/>
</dbReference>
<dbReference type="InterPro" id="IPR016035">
    <property type="entry name" value="Acyl_Trfase/lysoPLipase"/>
</dbReference>
<evidence type="ECO:0000256" key="6">
    <source>
        <dbReference type="PIRNR" id="PIRNR000446"/>
    </source>
</evidence>
<dbReference type="SUPFAM" id="SSF52151">
    <property type="entry name" value="FabD/lysophospholipase-like"/>
    <property type="match status" value="1"/>
</dbReference>
<dbReference type="NCBIfam" id="TIGR03131">
    <property type="entry name" value="malonate_mdcH"/>
    <property type="match status" value="1"/>
</dbReference>
<comment type="caution">
    <text evidence="9">The sequence shown here is derived from an EMBL/GenBank/DDBJ whole genome shotgun (WGS) entry which is preliminary data.</text>
</comment>
<name>A0A829HLZ2_9GAMM</name>
<evidence type="ECO:0000256" key="1">
    <source>
        <dbReference type="ARBA" id="ARBA00013258"/>
    </source>
</evidence>
<keyword evidence="4 6" id="KW-0012">Acyltransferase</keyword>
<dbReference type="Proteomes" id="UP000014523">
    <property type="component" value="Unassembled WGS sequence"/>
</dbReference>
<dbReference type="EC" id="2.3.1.39" evidence="1 6"/>
<dbReference type="GO" id="GO:0004314">
    <property type="term" value="F:[acyl-carrier-protein] S-malonyltransferase activity"/>
    <property type="evidence" value="ECO:0007669"/>
    <property type="project" value="UniProtKB-EC"/>
</dbReference>
<accession>A0A829HLZ2</accession>
<dbReference type="InterPro" id="IPR024925">
    <property type="entry name" value="Malonyl_CoA-ACP_transAc"/>
</dbReference>
<dbReference type="Pfam" id="PF00698">
    <property type="entry name" value="Acyl_transf_1"/>
    <property type="match status" value="1"/>
</dbReference>
<dbReference type="InterPro" id="IPR050858">
    <property type="entry name" value="Mal-CoA-ACP_Trans/PKS_FabD"/>
</dbReference>
<keyword evidence="3 6" id="KW-0808">Transferase</keyword>
<comment type="catalytic activity">
    <reaction evidence="5 6">
        <text>holo-[ACP] + malonyl-CoA = malonyl-[ACP] + CoA</text>
        <dbReference type="Rhea" id="RHEA:41792"/>
        <dbReference type="Rhea" id="RHEA-COMP:9623"/>
        <dbReference type="Rhea" id="RHEA-COMP:9685"/>
        <dbReference type="ChEBI" id="CHEBI:57287"/>
        <dbReference type="ChEBI" id="CHEBI:57384"/>
        <dbReference type="ChEBI" id="CHEBI:64479"/>
        <dbReference type="ChEBI" id="CHEBI:78449"/>
        <dbReference type="EC" id="2.3.1.39"/>
    </reaction>
</comment>
<evidence type="ECO:0000256" key="5">
    <source>
        <dbReference type="ARBA" id="ARBA00048462"/>
    </source>
</evidence>
<protein>
    <recommendedName>
        <fullName evidence="2 6">Malonyl CoA-acyl carrier protein transacylase</fullName>
        <ecNumber evidence="1 6">2.3.1.39</ecNumber>
    </recommendedName>
</protein>
<feature type="active site" evidence="7">
    <location>
        <position position="86"/>
    </location>
</feature>
<proteinExistence type="inferred from homology"/>
<organism evidence="9 10">
    <name type="scientific">Acinetobacter gyllenbergii CIP 110306 = MTCC 11365</name>
    <dbReference type="NCBI Taxonomy" id="1217657"/>
    <lineage>
        <taxon>Bacteria</taxon>
        <taxon>Pseudomonadati</taxon>
        <taxon>Pseudomonadota</taxon>
        <taxon>Gammaproteobacteria</taxon>
        <taxon>Moraxellales</taxon>
        <taxon>Moraxellaceae</taxon>
        <taxon>Acinetobacter</taxon>
    </lineage>
</organism>
<dbReference type="RefSeq" id="WP_016660250.1">
    <property type="nucleotide sequence ID" value="NZ_ASQH01000001.1"/>
</dbReference>
<evidence type="ECO:0000313" key="9">
    <source>
        <dbReference type="EMBL" id="EPF88094.1"/>
    </source>
</evidence>
<dbReference type="GO" id="GO:0006633">
    <property type="term" value="P:fatty acid biosynthetic process"/>
    <property type="evidence" value="ECO:0007669"/>
    <property type="project" value="TreeGrafter"/>
</dbReference>
<feature type="active site" evidence="7">
    <location>
        <position position="194"/>
    </location>
</feature>
<evidence type="ECO:0000313" key="10">
    <source>
        <dbReference type="Proteomes" id="UP000014523"/>
    </source>
</evidence>
<dbReference type="AlphaFoldDB" id="A0A829HLZ2"/>
<dbReference type="InterPro" id="IPR001227">
    <property type="entry name" value="Ac_transferase_dom_sf"/>
</dbReference>
<dbReference type="Gene3D" id="3.40.366.10">
    <property type="entry name" value="Malonyl-Coenzyme A Acyl Carrier Protein, domain 2"/>
    <property type="match status" value="1"/>
</dbReference>
<dbReference type="InterPro" id="IPR017554">
    <property type="entry name" value="Malonate_deCOase_MdcHsu"/>
</dbReference>
<dbReference type="InterPro" id="IPR016036">
    <property type="entry name" value="Malonyl_transacylase_ACP-bd"/>
</dbReference>
<evidence type="ECO:0000256" key="7">
    <source>
        <dbReference type="PIRSR" id="PIRSR000446-1"/>
    </source>
</evidence>
<dbReference type="SMART" id="SM00827">
    <property type="entry name" value="PKS_AT"/>
    <property type="match status" value="1"/>
</dbReference>
<evidence type="ECO:0000259" key="8">
    <source>
        <dbReference type="SMART" id="SM00827"/>
    </source>
</evidence>
<evidence type="ECO:0000256" key="4">
    <source>
        <dbReference type="ARBA" id="ARBA00023315"/>
    </source>
</evidence>
<evidence type="ECO:0000256" key="3">
    <source>
        <dbReference type="ARBA" id="ARBA00022679"/>
    </source>
</evidence>
<dbReference type="GO" id="GO:0005829">
    <property type="term" value="C:cytosol"/>
    <property type="evidence" value="ECO:0007669"/>
    <property type="project" value="TreeGrafter"/>
</dbReference>
<dbReference type="PIRSF" id="PIRSF000446">
    <property type="entry name" value="Mct"/>
    <property type="match status" value="1"/>
</dbReference>
<dbReference type="Gene3D" id="3.30.70.250">
    <property type="entry name" value="Malonyl-CoA ACP transacylase, ACP-binding"/>
    <property type="match status" value="1"/>
</dbReference>
<feature type="domain" description="Malonyl-CoA:ACP transacylase (MAT)" evidence="8">
    <location>
        <begin position="6"/>
        <end position="295"/>
    </location>
</feature>